<keyword evidence="3" id="KW-0479">Metal-binding</keyword>
<dbReference type="GO" id="GO:0004497">
    <property type="term" value="F:monooxygenase activity"/>
    <property type="evidence" value="ECO:0007669"/>
    <property type="project" value="UniProtKB-KW"/>
</dbReference>
<keyword evidence="2" id="KW-0349">Heme</keyword>
<dbReference type="EMBL" id="PKPP01004139">
    <property type="protein sequence ID" value="PWA65899.1"/>
    <property type="molecule type" value="Genomic_DNA"/>
</dbReference>
<evidence type="ECO:0000256" key="5">
    <source>
        <dbReference type="ARBA" id="ARBA00023004"/>
    </source>
</evidence>
<dbReference type="InterPro" id="IPR036396">
    <property type="entry name" value="Cyt_P450_sf"/>
</dbReference>
<dbReference type="GO" id="GO:0016705">
    <property type="term" value="F:oxidoreductase activity, acting on paired donors, with incorporation or reduction of molecular oxygen"/>
    <property type="evidence" value="ECO:0007669"/>
    <property type="project" value="InterPro"/>
</dbReference>
<dbReference type="InterPro" id="IPR001128">
    <property type="entry name" value="Cyt_P450"/>
</dbReference>
<proteinExistence type="inferred from homology"/>
<evidence type="ECO:0000256" key="3">
    <source>
        <dbReference type="ARBA" id="ARBA00022723"/>
    </source>
</evidence>
<feature type="region of interest" description="Disordered" evidence="7">
    <location>
        <begin position="56"/>
        <end position="78"/>
    </location>
</feature>
<dbReference type="Pfam" id="PF00067">
    <property type="entry name" value="p450"/>
    <property type="match status" value="1"/>
</dbReference>
<evidence type="ECO:0000256" key="4">
    <source>
        <dbReference type="ARBA" id="ARBA00023002"/>
    </source>
</evidence>
<organism evidence="8 9">
    <name type="scientific">Artemisia annua</name>
    <name type="common">Sweet wormwood</name>
    <dbReference type="NCBI Taxonomy" id="35608"/>
    <lineage>
        <taxon>Eukaryota</taxon>
        <taxon>Viridiplantae</taxon>
        <taxon>Streptophyta</taxon>
        <taxon>Embryophyta</taxon>
        <taxon>Tracheophyta</taxon>
        <taxon>Spermatophyta</taxon>
        <taxon>Magnoliopsida</taxon>
        <taxon>eudicotyledons</taxon>
        <taxon>Gunneridae</taxon>
        <taxon>Pentapetalae</taxon>
        <taxon>asterids</taxon>
        <taxon>campanulids</taxon>
        <taxon>Asterales</taxon>
        <taxon>Asteraceae</taxon>
        <taxon>Asteroideae</taxon>
        <taxon>Anthemideae</taxon>
        <taxon>Artemisiinae</taxon>
        <taxon>Artemisia</taxon>
    </lineage>
</organism>
<dbReference type="Gene3D" id="1.10.630.10">
    <property type="entry name" value="Cytochrome P450"/>
    <property type="match status" value="1"/>
</dbReference>
<keyword evidence="5" id="KW-0408">Iron</keyword>
<dbReference type="GO" id="GO:0051762">
    <property type="term" value="P:sesquiterpene biosynthetic process"/>
    <property type="evidence" value="ECO:0007669"/>
    <property type="project" value="UniProtKB-ARBA"/>
</dbReference>
<comment type="caution">
    <text evidence="8">The sequence shown here is derived from an EMBL/GenBank/DDBJ whole genome shotgun (WGS) entry which is preliminary data.</text>
</comment>
<evidence type="ECO:0000256" key="1">
    <source>
        <dbReference type="ARBA" id="ARBA00010617"/>
    </source>
</evidence>
<sequence>MQIIYSFSIVEAGRATLGHDQEVPLPTQRVLDRKIKDQLIRARAYLSFAIPPLSKSDNHSLSGHSTPATTTIKIRPTPPHNRHPLHTCWWWWPSSSSKNHKNKPPSPRKLPIIGNLHQIGLNPHRSLQALTQKLGPLVLIQLGSVPVLVASSAEAAREILKTHDVIFASRPKLSIPHALTYGSKDIAFSPYGEYWRHVRSIAVLQLLSSKRVQSFRHVREEETRVMLDKIGKSSGSVIDLGELLNSLTNNIICRVALGRTYQGVEFNDLLVRFTYLLGSYSVGNYIPWLSWVDRLSGLESRTKKVAEEFDEFLERVLEEHIDKKNTLNGDFGGRNDAGQDLVDILLDVQRENTTNFILHRDVIKAAIMCNFEYST</sequence>
<keyword evidence="4" id="KW-0560">Oxidoreductase</keyword>
<dbReference type="Proteomes" id="UP000245207">
    <property type="component" value="Unassembled WGS sequence"/>
</dbReference>
<reference evidence="8 9" key="1">
    <citation type="journal article" date="2018" name="Mol. Plant">
        <title>The genome of Artemisia annua provides insight into the evolution of Asteraceae family and artemisinin biosynthesis.</title>
        <authorList>
            <person name="Shen Q."/>
            <person name="Zhang L."/>
            <person name="Liao Z."/>
            <person name="Wang S."/>
            <person name="Yan T."/>
            <person name="Shi P."/>
            <person name="Liu M."/>
            <person name="Fu X."/>
            <person name="Pan Q."/>
            <person name="Wang Y."/>
            <person name="Lv Z."/>
            <person name="Lu X."/>
            <person name="Zhang F."/>
            <person name="Jiang W."/>
            <person name="Ma Y."/>
            <person name="Chen M."/>
            <person name="Hao X."/>
            <person name="Li L."/>
            <person name="Tang Y."/>
            <person name="Lv G."/>
            <person name="Zhou Y."/>
            <person name="Sun X."/>
            <person name="Brodelius P.E."/>
            <person name="Rose J.K.C."/>
            <person name="Tang K."/>
        </authorList>
    </citation>
    <scope>NUCLEOTIDE SEQUENCE [LARGE SCALE GENOMIC DNA]</scope>
    <source>
        <strain evidence="9">cv. Huhao1</strain>
        <tissue evidence="8">Leaf</tissue>
    </source>
</reference>
<dbReference type="PANTHER" id="PTHR47955">
    <property type="entry name" value="CYTOCHROME P450 FAMILY 71 PROTEIN"/>
    <property type="match status" value="1"/>
</dbReference>
<feature type="compositionally biased region" description="Polar residues" evidence="7">
    <location>
        <begin position="59"/>
        <end position="72"/>
    </location>
</feature>
<name>A0A2U1MXE3_ARTAN</name>
<evidence type="ECO:0000256" key="6">
    <source>
        <dbReference type="ARBA" id="ARBA00023033"/>
    </source>
</evidence>
<dbReference type="GO" id="GO:0005506">
    <property type="term" value="F:iron ion binding"/>
    <property type="evidence" value="ECO:0007669"/>
    <property type="project" value="InterPro"/>
</dbReference>
<dbReference type="GO" id="GO:0020037">
    <property type="term" value="F:heme binding"/>
    <property type="evidence" value="ECO:0007669"/>
    <property type="project" value="InterPro"/>
</dbReference>
<dbReference type="InterPro" id="IPR002401">
    <property type="entry name" value="Cyt_P450_E_grp-I"/>
</dbReference>
<protein>
    <submittedName>
        <fullName evidence="8">Cytochrome P450 71A4</fullName>
    </submittedName>
</protein>
<evidence type="ECO:0000313" key="9">
    <source>
        <dbReference type="Proteomes" id="UP000245207"/>
    </source>
</evidence>
<accession>A0A2U1MXE3</accession>
<dbReference type="PANTHER" id="PTHR47955:SF15">
    <property type="entry name" value="CYTOCHROME P450 71A2-LIKE"/>
    <property type="match status" value="1"/>
</dbReference>
<evidence type="ECO:0000256" key="7">
    <source>
        <dbReference type="SAM" id="MobiDB-lite"/>
    </source>
</evidence>
<evidence type="ECO:0000313" key="8">
    <source>
        <dbReference type="EMBL" id="PWA65899.1"/>
    </source>
</evidence>
<dbReference type="AlphaFoldDB" id="A0A2U1MXE3"/>
<comment type="similarity">
    <text evidence="1">Belongs to the cytochrome P450 family.</text>
</comment>
<dbReference type="PRINTS" id="PR00463">
    <property type="entry name" value="EP450I"/>
</dbReference>
<dbReference type="STRING" id="35608.A0A2U1MXE3"/>
<dbReference type="OrthoDB" id="1470350at2759"/>
<gene>
    <name evidence="8" type="ORF">CTI12_AA148720</name>
</gene>
<dbReference type="SUPFAM" id="SSF48264">
    <property type="entry name" value="Cytochrome P450"/>
    <property type="match status" value="1"/>
</dbReference>
<keyword evidence="9" id="KW-1185">Reference proteome</keyword>
<evidence type="ECO:0000256" key="2">
    <source>
        <dbReference type="ARBA" id="ARBA00022617"/>
    </source>
</evidence>
<keyword evidence="6" id="KW-0503">Monooxygenase</keyword>